<name>A0AAN9ERN1_CROPI</name>
<dbReference type="AlphaFoldDB" id="A0AAN9ERN1"/>
<evidence type="ECO:0000259" key="1">
    <source>
        <dbReference type="Pfam" id="PF16418"/>
    </source>
</evidence>
<accession>A0AAN9ERN1</accession>
<dbReference type="GO" id="GO:0000288">
    <property type="term" value="P:nuclear-transcribed mRNA catabolic process, deadenylation-dependent decay"/>
    <property type="evidence" value="ECO:0007669"/>
    <property type="project" value="TreeGrafter"/>
</dbReference>
<dbReference type="InterPro" id="IPR032194">
    <property type="entry name" value="CNOT1_HEAT"/>
</dbReference>
<dbReference type="Proteomes" id="UP001372338">
    <property type="component" value="Unassembled WGS sequence"/>
</dbReference>
<dbReference type="PANTHER" id="PTHR13162">
    <property type="entry name" value="CCR4-NOT TRANSCRIPTION COMPLEX"/>
    <property type="match status" value="1"/>
</dbReference>
<evidence type="ECO:0000313" key="2">
    <source>
        <dbReference type="EMBL" id="KAK7259875.1"/>
    </source>
</evidence>
<protein>
    <recommendedName>
        <fullName evidence="1">CCR4-NOT transcription complex subunit 1 HEAT repeat domain-containing protein</fullName>
    </recommendedName>
</protein>
<dbReference type="EMBL" id="JAYWIO010000005">
    <property type="protein sequence ID" value="KAK7259875.1"/>
    <property type="molecule type" value="Genomic_DNA"/>
</dbReference>
<feature type="domain" description="CCR4-NOT transcription complex subunit 1 HEAT repeat" evidence="1">
    <location>
        <begin position="95"/>
        <end position="205"/>
    </location>
</feature>
<dbReference type="PANTHER" id="PTHR13162:SF8">
    <property type="entry name" value="CCR4-NOT TRANSCRIPTION COMPLEX SUBUNIT 1"/>
    <property type="match status" value="1"/>
</dbReference>
<keyword evidence="3" id="KW-1185">Reference proteome</keyword>
<gene>
    <name evidence="2" type="ORF">RIF29_25490</name>
</gene>
<dbReference type="InterPro" id="IPR040398">
    <property type="entry name" value="Not1"/>
</dbReference>
<comment type="caution">
    <text evidence="2">The sequence shown here is derived from an EMBL/GenBank/DDBJ whole genome shotgun (WGS) entry which is preliminary data.</text>
</comment>
<reference evidence="2 3" key="1">
    <citation type="submission" date="2024-01" db="EMBL/GenBank/DDBJ databases">
        <title>The genomes of 5 underutilized Papilionoideae crops provide insights into root nodulation and disease resistanc.</title>
        <authorList>
            <person name="Yuan L."/>
        </authorList>
    </citation>
    <scope>NUCLEOTIDE SEQUENCE [LARGE SCALE GENOMIC DNA]</scope>
    <source>
        <strain evidence="2">ZHUSHIDOU_FW_LH</strain>
        <tissue evidence="2">Leaf</tissue>
    </source>
</reference>
<dbReference type="Pfam" id="PF16418">
    <property type="entry name" value="CNOT1_HEAT"/>
    <property type="match status" value="1"/>
</dbReference>
<dbReference type="GO" id="GO:0017148">
    <property type="term" value="P:negative regulation of translation"/>
    <property type="evidence" value="ECO:0007669"/>
    <property type="project" value="InterPro"/>
</dbReference>
<sequence>MISVHHGPIGSVSLNALTMKDFSCIHSREQFWFIITLYRKGCEEPFPLHAIYGSIWENTEGQLSFLKYVVFALPEVFSFAHSTRKQPTDSLFHHEVCLTVIRMMVKNEVGSAIIPHLWDVNRDLVLRGVMDPEKNDLGSIASIVDICLEHNILSDVVEIIPSDYGIRLVVVAATKKFLDLGKWLNNKLTMDKDVFFEECLNFLKGVHQSCATLDQYVDTTTSFFKVLKSCSNLVTSEQLSEELESLESVSSGDLE</sequence>
<evidence type="ECO:0000313" key="3">
    <source>
        <dbReference type="Proteomes" id="UP001372338"/>
    </source>
</evidence>
<dbReference type="GO" id="GO:0000932">
    <property type="term" value="C:P-body"/>
    <property type="evidence" value="ECO:0007669"/>
    <property type="project" value="TreeGrafter"/>
</dbReference>
<proteinExistence type="predicted"/>
<dbReference type="GO" id="GO:0030015">
    <property type="term" value="C:CCR4-NOT core complex"/>
    <property type="evidence" value="ECO:0007669"/>
    <property type="project" value="InterPro"/>
</dbReference>
<dbReference type="GO" id="GO:0060090">
    <property type="term" value="F:molecular adaptor activity"/>
    <property type="evidence" value="ECO:0007669"/>
    <property type="project" value="TreeGrafter"/>
</dbReference>
<organism evidence="2 3">
    <name type="scientific">Crotalaria pallida</name>
    <name type="common">Smooth rattlebox</name>
    <name type="synonym">Crotalaria striata</name>
    <dbReference type="NCBI Taxonomy" id="3830"/>
    <lineage>
        <taxon>Eukaryota</taxon>
        <taxon>Viridiplantae</taxon>
        <taxon>Streptophyta</taxon>
        <taxon>Embryophyta</taxon>
        <taxon>Tracheophyta</taxon>
        <taxon>Spermatophyta</taxon>
        <taxon>Magnoliopsida</taxon>
        <taxon>eudicotyledons</taxon>
        <taxon>Gunneridae</taxon>
        <taxon>Pentapetalae</taxon>
        <taxon>rosids</taxon>
        <taxon>fabids</taxon>
        <taxon>Fabales</taxon>
        <taxon>Fabaceae</taxon>
        <taxon>Papilionoideae</taxon>
        <taxon>50 kb inversion clade</taxon>
        <taxon>genistoids sensu lato</taxon>
        <taxon>core genistoids</taxon>
        <taxon>Crotalarieae</taxon>
        <taxon>Crotalaria</taxon>
    </lineage>
</organism>